<keyword evidence="5" id="KW-0235">DNA replication</keyword>
<evidence type="ECO:0000256" key="3">
    <source>
        <dbReference type="ARBA" id="ARBA00022679"/>
    </source>
</evidence>
<keyword evidence="3" id="KW-0808">Transferase</keyword>
<comment type="catalytic activity">
    <reaction evidence="9">
        <text>DNA(n) + a 2'-deoxyribonucleoside 5'-triphosphate = DNA(n+1) + diphosphate</text>
        <dbReference type="Rhea" id="RHEA:22508"/>
        <dbReference type="Rhea" id="RHEA-COMP:17339"/>
        <dbReference type="Rhea" id="RHEA-COMP:17340"/>
        <dbReference type="ChEBI" id="CHEBI:33019"/>
        <dbReference type="ChEBI" id="CHEBI:61560"/>
        <dbReference type="ChEBI" id="CHEBI:173112"/>
        <dbReference type="EC" id="2.7.7.7"/>
    </reaction>
</comment>
<dbReference type="OrthoDB" id="2414538at2759"/>
<keyword evidence="13" id="KW-1185">Reference proteome</keyword>
<evidence type="ECO:0000256" key="1">
    <source>
        <dbReference type="ARBA" id="ARBA00005755"/>
    </source>
</evidence>
<dbReference type="SUPFAM" id="SSF53098">
    <property type="entry name" value="Ribonuclease H-like"/>
    <property type="match status" value="1"/>
</dbReference>
<evidence type="ECO:0000313" key="12">
    <source>
        <dbReference type="EMBL" id="KDR82863.1"/>
    </source>
</evidence>
<evidence type="ECO:0000259" key="11">
    <source>
        <dbReference type="Pfam" id="PF03104"/>
    </source>
</evidence>
<dbReference type="GO" id="GO:0008296">
    <property type="term" value="F:3'-5'-DNA exonuclease activity"/>
    <property type="evidence" value="ECO:0007669"/>
    <property type="project" value="TreeGrafter"/>
</dbReference>
<evidence type="ECO:0000256" key="5">
    <source>
        <dbReference type="ARBA" id="ARBA00022705"/>
    </source>
</evidence>
<evidence type="ECO:0000313" key="13">
    <source>
        <dbReference type="Proteomes" id="UP000027222"/>
    </source>
</evidence>
<dbReference type="Pfam" id="PF03104">
    <property type="entry name" value="DNA_pol_B_exo1"/>
    <property type="match status" value="1"/>
</dbReference>
<evidence type="ECO:0000256" key="6">
    <source>
        <dbReference type="ARBA" id="ARBA00022932"/>
    </source>
</evidence>
<proteinExistence type="inferred from homology"/>
<accession>A0A067TV42</accession>
<dbReference type="Gene3D" id="3.30.342.10">
    <property type="entry name" value="DNA Polymerase, chain B, domain 1"/>
    <property type="match status" value="1"/>
</dbReference>
<dbReference type="AlphaFoldDB" id="A0A067TV42"/>
<dbReference type="GO" id="GO:0003887">
    <property type="term" value="F:DNA-directed DNA polymerase activity"/>
    <property type="evidence" value="ECO:0007669"/>
    <property type="project" value="UniProtKB-KW"/>
</dbReference>
<dbReference type="GO" id="GO:0045004">
    <property type="term" value="P:DNA replication proofreading"/>
    <property type="evidence" value="ECO:0007669"/>
    <property type="project" value="TreeGrafter"/>
</dbReference>
<protein>
    <recommendedName>
        <fullName evidence="8">DNA polymerase delta catalytic subunit</fullName>
        <ecNumber evidence="2">2.7.7.7</ecNumber>
    </recommendedName>
</protein>
<dbReference type="FunFam" id="3.30.420.10:FF:000004">
    <property type="entry name" value="DNA polymerase"/>
    <property type="match status" value="1"/>
</dbReference>
<feature type="domain" description="DNA-directed DNA polymerase family B exonuclease" evidence="11">
    <location>
        <begin position="200"/>
        <end position="431"/>
    </location>
</feature>
<dbReference type="InterPro" id="IPR012337">
    <property type="entry name" value="RNaseH-like_sf"/>
</dbReference>
<dbReference type="EC" id="2.7.7.7" evidence="2"/>
<dbReference type="PANTHER" id="PTHR10322:SF23">
    <property type="entry name" value="DNA POLYMERASE DELTA CATALYTIC SUBUNIT"/>
    <property type="match status" value="1"/>
</dbReference>
<keyword evidence="6" id="KW-0239">DNA-directed DNA polymerase</keyword>
<dbReference type="HOGENOM" id="CLU_000203_5_0_1"/>
<keyword evidence="4" id="KW-0548">Nucleotidyltransferase</keyword>
<dbReference type="InterPro" id="IPR050240">
    <property type="entry name" value="DNA_pol_type-B"/>
</dbReference>
<dbReference type="InterPro" id="IPR006133">
    <property type="entry name" value="DNA-dir_DNA_pol_B_exonuc"/>
</dbReference>
<dbReference type="Proteomes" id="UP000027222">
    <property type="component" value="Unassembled WGS sequence"/>
</dbReference>
<organism evidence="12 13">
    <name type="scientific">Galerina marginata (strain CBS 339.88)</name>
    <dbReference type="NCBI Taxonomy" id="685588"/>
    <lineage>
        <taxon>Eukaryota</taxon>
        <taxon>Fungi</taxon>
        <taxon>Dikarya</taxon>
        <taxon>Basidiomycota</taxon>
        <taxon>Agaricomycotina</taxon>
        <taxon>Agaricomycetes</taxon>
        <taxon>Agaricomycetidae</taxon>
        <taxon>Agaricales</taxon>
        <taxon>Agaricineae</taxon>
        <taxon>Strophariaceae</taxon>
        <taxon>Galerina</taxon>
    </lineage>
</organism>
<dbReference type="InterPro" id="IPR036397">
    <property type="entry name" value="RNaseH_sf"/>
</dbReference>
<sequence>MAPEDTTKVTELPTNSSKRPLVPAASFADVLEDLSKHDKGEGANKGVKTWSRSPLPESIDDKRAITFQNIDIRESNHESGASEIHLFGVTKAGHSILARVGGFDHYFYYPAPSGFSEEDLGPLREYLNTSPILPHHLSKSKNPIITNIEIEEQSTTPNGPVRPFLKISLLNHGHIGAVKGILTGGYCEYRGLFTSLELTHEAKIPYILRFMIDHQCNAMSWFLIPTDKYEHIPKETKISHCQLEVSLEADDLMICDTVDDREKFAPLRILSFDIETGIPSTEGQFPSALHDPVIQIGNMVSTYGQPNPSIRAIFTLGTCSPIAGTQVLAFEKEKELLTEWRKFFMEVDPDIVIGYNITQFDVPYLLNRARTLGLADFAYLGRVKSSPQRLGAWRPNFWNCPGYDGRLLLDVYHHIREHYPGLPGEGAYKLNGVSSHFLGQKKEDISYKQIPILQNGNADTRRDLAIYCMKDTYLPLLLLAKLSCFEEEVKEAKEAHVPFNVIRVAKWMKAVAKRCLDAIDQQYILPDTPH</sequence>
<keyword evidence="7" id="KW-0238">DNA-binding</keyword>
<comment type="similarity">
    <text evidence="1">Belongs to the DNA polymerase type-B family.</text>
</comment>
<dbReference type="GO" id="GO:0006297">
    <property type="term" value="P:nucleotide-excision repair, DNA gap filling"/>
    <property type="evidence" value="ECO:0007669"/>
    <property type="project" value="TreeGrafter"/>
</dbReference>
<evidence type="ECO:0000256" key="7">
    <source>
        <dbReference type="ARBA" id="ARBA00023125"/>
    </source>
</evidence>
<evidence type="ECO:0000256" key="4">
    <source>
        <dbReference type="ARBA" id="ARBA00022695"/>
    </source>
</evidence>
<dbReference type="GO" id="GO:0043625">
    <property type="term" value="C:delta DNA polymerase complex"/>
    <property type="evidence" value="ECO:0007669"/>
    <property type="project" value="TreeGrafter"/>
</dbReference>
<dbReference type="GO" id="GO:0003677">
    <property type="term" value="F:DNA binding"/>
    <property type="evidence" value="ECO:0007669"/>
    <property type="project" value="UniProtKB-KW"/>
</dbReference>
<dbReference type="PANTHER" id="PTHR10322">
    <property type="entry name" value="DNA POLYMERASE CATALYTIC SUBUNIT"/>
    <property type="match status" value="1"/>
</dbReference>
<dbReference type="Gene3D" id="3.30.420.10">
    <property type="entry name" value="Ribonuclease H-like superfamily/Ribonuclease H"/>
    <property type="match status" value="1"/>
</dbReference>
<evidence type="ECO:0000256" key="10">
    <source>
        <dbReference type="SAM" id="MobiDB-lite"/>
    </source>
</evidence>
<evidence type="ECO:0000256" key="8">
    <source>
        <dbReference type="ARBA" id="ARBA00024411"/>
    </source>
</evidence>
<feature type="region of interest" description="Disordered" evidence="10">
    <location>
        <begin position="36"/>
        <end position="55"/>
    </location>
</feature>
<dbReference type="EMBL" id="KL142369">
    <property type="protein sequence ID" value="KDR82863.1"/>
    <property type="molecule type" value="Genomic_DNA"/>
</dbReference>
<evidence type="ECO:0000256" key="2">
    <source>
        <dbReference type="ARBA" id="ARBA00012417"/>
    </source>
</evidence>
<dbReference type="STRING" id="685588.A0A067TV42"/>
<name>A0A067TV42_GALM3</name>
<dbReference type="GO" id="GO:0006287">
    <property type="term" value="P:base-excision repair, gap-filling"/>
    <property type="evidence" value="ECO:0007669"/>
    <property type="project" value="TreeGrafter"/>
</dbReference>
<reference evidence="13" key="1">
    <citation type="journal article" date="2014" name="Proc. Natl. Acad. Sci. U.S.A.">
        <title>Extensive sampling of basidiomycete genomes demonstrates inadequacy of the white-rot/brown-rot paradigm for wood decay fungi.</title>
        <authorList>
            <person name="Riley R."/>
            <person name="Salamov A.A."/>
            <person name="Brown D.W."/>
            <person name="Nagy L.G."/>
            <person name="Floudas D."/>
            <person name="Held B.W."/>
            <person name="Levasseur A."/>
            <person name="Lombard V."/>
            <person name="Morin E."/>
            <person name="Otillar R."/>
            <person name="Lindquist E.A."/>
            <person name="Sun H."/>
            <person name="LaButti K.M."/>
            <person name="Schmutz J."/>
            <person name="Jabbour D."/>
            <person name="Luo H."/>
            <person name="Baker S.E."/>
            <person name="Pisabarro A.G."/>
            <person name="Walton J.D."/>
            <person name="Blanchette R.A."/>
            <person name="Henrissat B."/>
            <person name="Martin F."/>
            <person name="Cullen D."/>
            <person name="Hibbett D.S."/>
            <person name="Grigoriev I.V."/>
        </authorList>
    </citation>
    <scope>NUCLEOTIDE SEQUENCE [LARGE SCALE GENOMIC DNA]</scope>
    <source>
        <strain evidence="13">CBS 339.88</strain>
    </source>
</reference>
<feature type="region of interest" description="Disordered" evidence="10">
    <location>
        <begin position="1"/>
        <end position="21"/>
    </location>
</feature>
<gene>
    <name evidence="12" type="ORF">GALMADRAFT_238478</name>
</gene>
<evidence type="ECO:0000256" key="9">
    <source>
        <dbReference type="ARBA" id="ARBA00049244"/>
    </source>
</evidence>